<keyword evidence="2" id="KW-1003">Cell membrane</keyword>
<keyword evidence="8" id="KW-0807">Transducer</keyword>
<sequence>MLTALSIERYIKIIVDPKKSAKFQRTRVAVISCIAVWTVSLIICAPVFYGNYSDAASAYSDPQYRVAVIISFVFSYIAPLVIITIIYFLIRRKLRKRGSSIKVKNRDASSSKDSTTASKAEDDHDYELKILKTVCFIVIIFTFNFGCLYITSIVLMILPLDKLTEEIVVQVSETIAIMTASIHPIVYGMTHPSFNPHVRRLILCREECCLRCRRGECDCSRCCRGGRPTSLRSVMRKQSTLDGTVNANDEFVLVERFEAEQSSQRQENI</sequence>
<feature type="transmembrane region" description="Helical" evidence="9">
    <location>
        <begin position="134"/>
        <end position="158"/>
    </location>
</feature>
<dbReference type="RefSeq" id="XP_011675400.1">
    <property type="nucleotide sequence ID" value="XM_011677098.2"/>
</dbReference>
<evidence type="ECO:0000259" key="10">
    <source>
        <dbReference type="PROSITE" id="PS50262"/>
    </source>
</evidence>
<dbReference type="PANTHER" id="PTHR24229">
    <property type="entry name" value="NEUROPEPTIDES RECEPTOR"/>
    <property type="match status" value="1"/>
</dbReference>
<comment type="subcellular location">
    <subcellularLocation>
        <location evidence="1">Cell membrane</location>
        <topology evidence="1">Multi-pass membrane protein</topology>
    </subcellularLocation>
</comment>
<dbReference type="InParanoid" id="A0A7M7LW91"/>
<keyword evidence="6 9" id="KW-0472">Membrane</keyword>
<feature type="transmembrane region" description="Helical" evidence="9">
    <location>
        <begin position="69"/>
        <end position="90"/>
    </location>
</feature>
<keyword evidence="3 9" id="KW-0812">Transmembrane</keyword>
<keyword evidence="12" id="KW-1185">Reference proteome</keyword>
<evidence type="ECO:0000256" key="2">
    <source>
        <dbReference type="ARBA" id="ARBA00022475"/>
    </source>
</evidence>
<dbReference type="PRINTS" id="PR00237">
    <property type="entry name" value="GPCRRHODOPSN"/>
</dbReference>
<evidence type="ECO:0000256" key="4">
    <source>
        <dbReference type="ARBA" id="ARBA00022989"/>
    </source>
</evidence>
<feature type="domain" description="G-protein coupled receptors family 1 profile" evidence="10">
    <location>
        <begin position="1"/>
        <end position="187"/>
    </location>
</feature>
<evidence type="ECO:0000313" key="12">
    <source>
        <dbReference type="Proteomes" id="UP000007110"/>
    </source>
</evidence>
<dbReference type="InterPro" id="IPR000276">
    <property type="entry name" value="GPCR_Rhodpsn"/>
</dbReference>
<evidence type="ECO:0000256" key="1">
    <source>
        <dbReference type="ARBA" id="ARBA00004651"/>
    </source>
</evidence>
<keyword evidence="4 9" id="KW-1133">Transmembrane helix</keyword>
<dbReference type="GO" id="GO:0004930">
    <property type="term" value="F:G protein-coupled receptor activity"/>
    <property type="evidence" value="ECO:0000318"/>
    <property type="project" value="GO_Central"/>
</dbReference>
<evidence type="ECO:0000256" key="9">
    <source>
        <dbReference type="SAM" id="Phobius"/>
    </source>
</evidence>
<dbReference type="OrthoDB" id="9944627at2759"/>
<evidence type="ECO:0000313" key="11">
    <source>
        <dbReference type="EnsemblMetazoa" id="XP_011675400"/>
    </source>
</evidence>
<dbReference type="GO" id="GO:0043005">
    <property type="term" value="C:neuron projection"/>
    <property type="evidence" value="ECO:0000318"/>
    <property type="project" value="GO_Central"/>
</dbReference>
<dbReference type="AlphaFoldDB" id="A0A7M7LW91"/>
<dbReference type="PROSITE" id="PS50262">
    <property type="entry name" value="G_PROTEIN_RECEP_F1_2"/>
    <property type="match status" value="1"/>
</dbReference>
<accession>A0A7M7LW91</accession>
<evidence type="ECO:0000256" key="7">
    <source>
        <dbReference type="ARBA" id="ARBA00023170"/>
    </source>
</evidence>
<dbReference type="KEGG" id="spu:100892585"/>
<feature type="transmembrane region" description="Helical" evidence="9">
    <location>
        <begin position="28"/>
        <end position="49"/>
    </location>
</feature>
<reference evidence="12" key="1">
    <citation type="submission" date="2015-02" db="EMBL/GenBank/DDBJ databases">
        <title>Genome sequencing for Strongylocentrotus purpuratus.</title>
        <authorList>
            <person name="Murali S."/>
            <person name="Liu Y."/>
            <person name="Vee V."/>
            <person name="English A."/>
            <person name="Wang M."/>
            <person name="Skinner E."/>
            <person name="Han Y."/>
            <person name="Muzny D.M."/>
            <person name="Worley K.C."/>
            <person name="Gibbs R.A."/>
        </authorList>
    </citation>
    <scope>NUCLEOTIDE SEQUENCE</scope>
</reference>
<dbReference type="SUPFAM" id="SSF81321">
    <property type="entry name" value="Family A G protein-coupled receptor-like"/>
    <property type="match status" value="1"/>
</dbReference>
<dbReference type="GO" id="GO:0042923">
    <property type="term" value="F:neuropeptide binding"/>
    <property type="evidence" value="ECO:0000318"/>
    <property type="project" value="GO_Central"/>
</dbReference>
<dbReference type="Gene3D" id="1.20.1070.10">
    <property type="entry name" value="Rhodopsin 7-helix transmembrane proteins"/>
    <property type="match status" value="1"/>
</dbReference>
<dbReference type="GO" id="GO:0007218">
    <property type="term" value="P:neuropeptide signaling pathway"/>
    <property type="evidence" value="ECO:0000318"/>
    <property type="project" value="GO_Central"/>
</dbReference>
<dbReference type="GeneID" id="100892585"/>
<reference evidence="11" key="2">
    <citation type="submission" date="2021-01" db="UniProtKB">
        <authorList>
            <consortium name="EnsemblMetazoa"/>
        </authorList>
    </citation>
    <scope>IDENTIFICATION</scope>
</reference>
<proteinExistence type="predicted"/>
<protein>
    <recommendedName>
        <fullName evidence="10">G-protein coupled receptors family 1 profile domain-containing protein</fullName>
    </recommendedName>
</protein>
<evidence type="ECO:0000256" key="6">
    <source>
        <dbReference type="ARBA" id="ARBA00023136"/>
    </source>
</evidence>
<keyword evidence="5" id="KW-0297">G-protein coupled receptor</keyword>
<dbReference type="CDD" id="cd00637">
    <property type="entry name" value="7tm_classA_rhodopsin-like"/>
    <property type="match status" value="1"/>
</dbReference>
<dbReference type="GO" id="GO:0005886">
    <property type="term" value="C:plasma membrane"/>
    <property type="evidence" value="ECO:0000318"/>
    <property type="project" value="GO_Central"/>
</dbReference>
<keyword evidence="7" id="KW-0675">Receptor</keyword>
<dbReference type="Pfam" id="PF00001">
    <property type="entry name" value="7tm_1"/>
    <property type="match status" value="1"/>
</dbReference>
<dbReference type="EnsemblMetazoa" id="XM_011677098">
    <property type="protein sequence ID" value="XP_011675400"/>
    <property type="gene ID" value="LOC100892585"/>
</dbReference>
<evidence type="ECO:0000256" key="8">
    <source>
        <dbReference type="ARBA" id="ARBA00023224"/>
    </source>
</evidence>
<dbReference type="Proteomes" id="UP000007110">
    <property type="component" value="Unassembled WGS sequence"/>
</dbReference>
<evidence type="ECO:0000256" key="5">
    <source>
        <dbReference type="ARBA" id="ARBA00023040"/>
    </source>
</evidence>
<name>A0A7M7LW91_STRPU</name>
<evidence type="ECO:0000256" key="3">
    <source>
        <dbReference type="ARBA" id="ARBA00022692"/>
    </source>
</evidence>
<dbReference type="PANTHER" id="PTHR24229:SF40">
    <property type="entry name" value="ALLATOSTATIN C RECEPTOR 1-RELATED"/>
    <property type="match status" value="1"/>
</dbReference>
<dbReference type="InterPro" id="IPR017452">
    <property type="entry name" value="GPCR_Rhodpsn_7TM"/>
</dbReference>
<organism evidence="11 12">
    <name type="scientific">Strongylocentrotus purpuratus</name>
    <name type="common">Purple sea urchin</name>
    <dbReference type="NCBI Taxonomy" id="7668"/>
    <lineage>
        <taxon>Eukaryota</taxon>
        <taxon>Metazoa</taxon>
        <taxon>Echinodermata</taxon>
        <taxon>Eleutherozoa</taxon>
        <taxon>Echinozoa</taxon>
        <taxon>Echinoidea</taxon>
        <taxon>Euechinoidea</taxon>
        <taxon>Echinacea</taxon>
        <taxon>Camarodonta</taxon>
        <taxon>Echinidea</taxon>
        <taxon>Strongylocentrotidae</taxon>
        <taxon>Strongylocentrotus</taxon>
    </lineage>
</organism>